<dbReference type="Proteomes" id="UP001265700">
    <property type="component" value="Unassembled WGS sequence"/>
</dbReference>
<dbReference type="RefSeq" id="WP_310320532.1">
    <property type="nucleotide sequence ID" value="NZ_JAVDWU010000010.1"/>
</dbReference>
<evidence type="ECO:0000313" key="3">
    <source>
        <dbReference type="Proteomes" id="UP001265700"/>
    </source>
</evidence>
<keyword evidence="3" id="KW-1185">Reference proteome</keyword>
<dbReference type="PROSITE" id="PS50035">
    <property type="entry name" value="PLD"/>
    <property type="match status" value="2"/>
</dbReference>
<dbReference type="CDD" id="cd09111">
    <property type="entry name" value="PLDc_ymdC_like_1"/>
    <property type="match status" value="1"/>
</dbReference>
<accession>A0ABU1WS64</accession>
<comment type="caution">
    <text evidence="2">The sequence shown here is derived from an EMBL/GenBank/DDBJ whole genome shotgun (WGS) entry which is preliminary data.</text>
</comment>
<protein>
    <submittedName>
        <fullName evidence="2">Cardiolipin synthase</fullName>
        <ecNumber evidence="2">2.7.8.-</ecNumber>
    </submittedName>
</protein>
<dbReference type="InterPro" id="IPR025202">
    <property type="entry name" value="PLD-like_dom"/>
</dbReference>
<organism evidence="2 3">
    <name type="scientific">Hydrogenophaga palleronii</name>
    <dbReference type="NCBI Taxonomy" id="65655"/>
    <lineage>
        <taxon>Bacteria</taxon>
        <taxon>Pseudomonadati</taxon>
        <taxon>Pseudomonadota</taxon>
        <taxon>Betaproteobacteria</taxon>
        <taxon>Burkholderiales</taxon>
        <taxon>Comamonadaceae</taxon>
        <taxon>Hydrogenophaga</taxon>
    </lineage>
</organism>
<dbReference type="PANTHER" id="PTHR21248">
    <property type="entry name" value="CARDIOLIPIN SYNTHASE"/>
    <property type="match status" value="1"/>
</dbReference>
<dbReference type="SUPFAM" id="SSF56024">
    <property type="entry name" value="Phospholipase D/nuclease"/>
    <property type="match status" value="2"/>
</dbReference>
<sequence>MKFSPPVRRRWPRVLAWSLFTVLVVLPLGFTLAFLGIQEATERQWLGKAPHHKAIDARLKAPHRLALLDVGRDSLQARLQLIESARESIELEFFIYNIDTASRLVTQALARKAAQGVKVRILVDFALPVFQLGPQAAQGLAEAGIEVRYYNTAGVERFFATHHRTHRKLLVVDRKQAILGGRNIANEYFDLAPGYNFLDSDMLVDGPIVASIADSFDLYWTSDWVTAPSPFAGEAAASFAGLLDALPADEVTRLHWVTQASWQPRWHACNDVHFVTDYPGSGVERRKVFLEIARLAQEAHQRIDVESPYLILRADGINLLQRVLDRGVQLRILTNSLYSTDAFYTVASLARALDRLQQPGLEVWAYSGEPSALDPAPASPRWGVHAKRAVFDETISLIGTYNIDPRSANLNSELILVCRDSASLAAEMRRDIRARMAQARPVVGTAQPGGYEALVEGADSAAVRRMWLVSPLANWLDFLM</sequence>
<proteinExistence type="predicted"/>
<dbReference type="Gene3D" id="3.30.870.10">
    <property type="entry name" value="Endonuclease Chain A"/>
    <property type="match status" value="2"/>
</dbReference>
<dbReference type="GO" id="GO:0016740">
    <property type="term" value="F:transferase activity"/>
    <property type="evidence" value="ECO:0007669"/>
    <property type="project" value="UniProtKB-KW"/>
</dbReference>
<evidence type="ECO:0000313" key="2">
    <source>
        <dbReference type="EMBL" id="MDR7152113.1"/>
    </source>
</evidence>
<dbReference type="EMBL" id="JAVDWU010000010">
    <property type="protein sequence ID" value="MDR7152113.1"/>
    <property type="molecule type" value="Genomic_DNA"/>
</dbReference>
<gene>
    <name evidence="2" type="ORF">J2W49_004089</name>
</gene>
<keyword evidence="2" id="KW-0808">Transferase</keyword>
<dbReference type="EC" id="2.7.8.-" evidence="2"/>
<dbReference type="Pfam" id="PF13091">
    <property type="entry name" value="PLDc_2"/>
    <property type="match status" value="2"/>
</dbReference>
<dbReference type="PANTHER" id="PTHR21248:SF12">
    <property type="entry name" value="CARDIOLIPIN SYNTHASE C"/>
    <property type="match status" value="1"/>
</dbReference>
<reference evidence="2 3" key="1">
    <citation type="submission" date="2023-07" db="EMBL/GenBank/DDBJ databases">
        <title>Sorghum-associated microbial communities from plants grown in Nebraska, USA.</title>
        <authorList>
            <person name="Schachtman D."/>
        </authorList>
    </citation>
    <scope>NUCLEOTIDE SEQUENCE [LARGE SCALE GENOMIC DNA]</scope>
    <source>
        <strain evidence="2 3">4249</strain>
    </source>
</reference>
<evidence type="ECO:0000259" key="1">
    <source>
        <dbReference type="PROSITE" id="PS50035"/>
    </source>
</evidence>
<feature type="domain" description="PLD phosphodiesterase" evidence="1">
    <location>
        <begin position="385"/>
        <end position="407"/>
    </location>
</feature>
<feature type="domain" description="PLD phosphodiesterase" evidence="1">
    <location>
        <begin position="161"/>
        <end position="188"/>
    </location>
</feature>
<name>A0ABU1WS64_9BURK</name>
<dbReference type="InterPro" id="IPR001736">
    <property type="entry name" value="PLipase_D/transphosphatidylase"/>
</dbReference>
<dbReference type="SMART" id="SM00155">
    <property type="entry name" value="PLDc"/>
    <property type="match status" value="2"/>
</dbReference>